<keyword evidence="5 15" id="KW-0597">Phosphoprotein</keyword>
<comment type="catalytic activity">
    <reaction evidence="1">
        <text>ATP + protein L-histidine = ADP + protein N-phospho-L-histidine.</text>
        <dbReference type="EC" id="2.7.13.3"/>
    </reaction>
</comment>
<keyword evidence="17" id="KW-0472">Membrane</keyword>
<keyword evidence="21" id="KW-1185">Reference proteome</keyword>
<organism evidence="20 21">
    <name type="scientific">Pelagirhabdus alkalitolerans</name>
    <dbReference type="NCBI Taxonomy" id="1612202"/>
    <lineage>
        <taxon>Bacteria</taxon>
        <taxon>Bacillati</taxon>
        <taxon>Bacillota</taxon>
        <taxon>Bacilli</taxon>
        <taxon>Bacillales</taxon>
        <taxon>Bacillaceae</taxon>
        <taxon>Pelagirhabdus</taxon>
    </lineage>
</organism>
<evidence type="ECO:0000256" key="3">
    <source>
        <dbReference type="ARBA" id="ARBA00006402"/>
    </source>
</evidence>
<feature type="domain" description="Histidine kinase" evidence="18">
    <location>
        <begin position="435"/>
        <end position="653"/>
    </location>
</feature>
<feature type="transmembrane region" description="Helical" evidence="17">
    <location>
        <begin position="348"/>
        <end position="370"/>
    </location>
</feature>
<reference evidence="21" key="1">
    <citation type="submission" date="2016-09" db="EMBL/GenBank/DDBJ databases">
        <authorList>
            <person name="Varghese N."/>
            <person name="Submissions S."/>
        </authorList>
    </citation>
    <scope>NUCLEOTIDE SEQUENCE [LARGE SCALE GENOMIC DNA]</scope>
    <source>
        <strain evidence="21">S5</strain>
    </source>
</reference>
<keyword evidence="7" id="KW-0547">Nucleotide-binding</keyword>
<dbReference type="CDD" id="cd17574">
    <property type="entry name" value="REC_OmpR"/>
    <property type="match status" value="1"/>
</dbReference>
<dbReference type="InterPro" id="IPR005467">
    <property type="entry name" value="His_kinase_dom"/>
</dbReference>
<accession>A0A1G6GGF9</accession>
<dbReference type="PANTHER" id="PTHR43047">
    <property type="entry name" value="TWO-COMPONENT HISTIDINE PROTEIN KINASE"/>
    <property type="match status" value="1"/>
</dbReference>
<keyword evidence="8 20" id="KW-0418">Kinase</keyword>
<feature type="transmembrane region" description="Helical" evidence="17">
    <location>
        <begin position="7"/>
        <end position="27"/>
    </location>
</feature>
<keyword evidence="17" id="KW-1133">Transmembrane helix</keyword>
<dbReference type="Gene3D" id="3.40.50.2300">
    <property type="match status" value="1"/>
</dbReference>
<dbReference type="SMART" id="SM00387">
    <property type="entry name" value="HATPase_c"/>
    <property type="match status" value="2"/>
</dbReference>
<keyword evidence="16" id="KW-0175">Coiled coil</keyword>
<dbReference type="InterPro" id="IPR011622">
    <property type="entry name" value="7TMR_DISM_rcpt_extracell_dom2"/>
</dbReference>
<dbReference type="GO" id="GO:0005524">
    <property type="term" value="F:ATP binding"/>
    <property type="evidence" value="ECO:0007669"/>
    <property type="project" value="UniProtKB-KW"/>
</dbReference>
<keyword evidence="10" id="KW-0902">Two-component regulatory system</keyword>
<dbReference type="Pfam" id="PF07696">
    <property type="entry name" value="7TMR-DISMED2"/>
    <property type="match status" value="1"/>
</dbReference>
<dbReference type="GO" id="GO:0003677">
    <property type="term" value="F:DNA binding"/>
    <property type="evidence" value="ECO:0007669"/>
    <property type="project" value="UniProtKB-KW"/>
</dbReference>
<dbReference type="Pfam" id="PF07695">
    <property type="entry name" value="7TMR-DISM_7TM"/>
    <property type="match status" value="1"/>
</dbReference>
<evidence type="ECO:0000256" key="8">
    <source>
        <dbReference type="ARBA" id="ARBA00022777"/>
    </source>
</evidence>
<dbReference type="FunFam" id="3.30.565.10:FF:000006">
    <property type="entry name" value="Sensor histidine kinase WalK"/>
    <property type="match status" value="1"/>
</dbReference>
<dbReference type="SUPFAM" id="SSF55874">
    <property type="entry name" value="ATPase domain of HSP90 chaperone/DNA topoisomerase II/histidine kinase"/>
    <property type="match status" value="2"/>
</dbReference>
<dbReference type="AlphaFoldDB" id="A0A1G6GGF9"/>
<dbReference type="FunFam" id="3.40.50.2300:FF:000001">
    <property type="entry name" value="DNA-binding response regulator PhoB"/>
    <property type="match status" value="1"/>
</dbReference>
<feature type="modified residue" description="4-aspartylphosphate" evidence="15">
    <location>
        <position position="738"/>
    </location>
</feature>
<evidence type="ECO:0000256" key="12">
    <source>
        <dbReference type="ARBA" id="ARBA00023125"/>
    </source>
</evidence>
<protein>
    <recommendedName>
        <fullName evidence="14">Circadian input-output histidine kinase CikA</fullName>
        <ecNumber evidence="4">2.7.13.3</ecNumber>
    </recommendedName>
</protein>
<feature type="domain" description="Histidine kinase" evidence="18">
    <location>
        <begin position="859"/>
        <end position="1081"/>
    </location>
</feature>
<proteinExistence type="inferred from homology"/>
<evidence type="ECO:0000256" key="14">
    <source>
        <dbReference type="ARBA" id="ARBA00074306"/>
    </source>
</evidence>
<dbReference type="Gene3D" id="2.60.40.2380">
    <property type="match status" value="1"/>
</dbReference>
<evidence type="ECO:0000256" key="9">
    <source>
        <dbReference type="ARBA" id="ARBA00022840"/>
    </source>
</evidence>
<feature type="transmembrane region" description="Helical" evidence="17">
    <location>
        <begin position="194"/>
        <end position="216"/>
    </location>
</feature>
<dbReference type="EMBL" id="FMYI01000001">
    <property type="protein sequence ID" value="SDB80979.1"/>
    <property type="molecule type" value="Genomic_DNA"/>
</dbReference>
<evidence type="ECO:0000313" key="20">
    <source>
        <dbReference type="EMBL" id="SDB80979.1"/>
    </source>
</evidence>
<dbReference type="InterPro" id="IPR011006">
    <property type="entry name" value="CheY-like_superfamily"/>
</dbReference>
<evidence type="ECO:0000256" key="16">
    <source>
        <dbReference type="SAM" id="Coils"/>
    </source>
</evidence>
<comment type="subcellular location">
    <subcellularLocation>
        <location evidence="2">Cell membrane</location>
        <topology evidence="2">Multi-pass membrane protein</topology>
    </subcellularLocation>
</comment>
<dbReference type="EC" id="2.7.13.3" evidence="4"/>
<comment type="similarity">
    <text evidence="3">In the N-terminal section; belongs to the phytochrome family.</text>
</comment>
<dbReference type="Gene3D" id="1.10.287.130">
    <property type="match status" value="2"/>
</dbReference>
<gene>
    <name evidence="20" type="ORF">SAMN05421734_10129</name>
</gene>
<dbReference type="Proteomes" id="UP000242949">
    <property type="component" value="Unassembled WGS sequence"/>
</dbReference>
<evidence type="ECO:0000256" key="13">
    <source>
        <dbReference type="ARBA" id="ARBA00023163"/>
    </source>
</evidence>
<dbReference type="SMART" id="SM00388">
    <property type="entry name" value="HisKA"/>
    <property type="match status" value="2"/>
</dbReference>
<dbReference type="GO" id="GO:0005886">
    <property type="term" value="C:plasma membrane"/>
    <property type="evidence" value="ECO:0007669"/>
    <property type="project" value="UniProtKB-SubCell"/>
</dbReference>
<dbReference type="InterPro" id="IPR001789">
    <property type="entry name" value="Sig_transdc_resp-reg_receiver"/>
</dbReference>
<dbReference type="CDD" id="cd00082">
    <property type="entry name" value="HisKA"/>
    <property type="match status" value="2"/>
</dbReference>
<keyword evidence="12" id="KW-0238">DNA-binding</keyword>
<evidence type="ECO:0000256" key="6">
    <source>
        <dbReference type="ARBA" id="ARBA00022679"/>
    </source>
</evidence>
<feature type="transmembrane region" description="Helical" evidence="17">
    <location>
        <begin position="291"/>
        <end position="308"/>
    </location>
</feature>
<dbReference type="GO" id="GO:0000155">
    <property type="term" value="F:phosphorelay sensor kinase activity"/>
    <property type="evidence" value="ECO:0007669"/>
    <property type="project" value="InterPro"/>
</dbReference>
<dbReference type="SUPFAM" id="SSF47384">
    <property type="entry name" value="Homodimeric domain of signal transducing histidine kinase"/>
    <property type="match status" value="2"/>
</dbReference>
<feature type="transmembrane region" description="Helical" evidence="17">
    <location>
        <begin position="314"/>
        <end position="336"/>
    </location>
</feature>
<name>A0A1G6GGF9_9BACI</name>
<dbReference type="Pfam" id="PF00512">
    <property type="entry name" value="HisKA"/>
    <property type="match status" value="2"/>
</dbReference>
<keyword evidence="11" id="KW-0805">Transcription regulation</keyword>
<dbReference type="InterPro" id="IPR011623">
    <property type="entry name" value="7TMR_DISM_rcpt_extracell_dom1"/>
</dbReference>
<dbReference type="Pfam" id="PF00072">
    <property type="entry name" value="Response_reg"/>
    <property type="match status" value="1"/>
</dbReference>
<dbReference type="SUPFAM" id="SSF52172">
    <property type="entry name" value="CheY-like"/>
    <property type="match status" value="1"/>
</dbReference>
<dbReference type="InterPro" id="IPR003594">
    <property type="entry name" value="HATPase_dom"/>
</dbReference>
<dbReference type="PRINTS" id="PR00344">
    <property type="entry name" value="BCTRLSENSOR"/>
</dbReference>
<keyword evidence="6" id="KW-0808">Transferase</keyword>
<keyword evidence="13" id="KW-0804">Transcription</keyword>
<evidence type="ECO:0000259" key="18">
    <source>
        <dbReference type="PROSITE" id="PS50109"/>
    </source>
</evidence>
<dbReference type="GO" id="GO:0009927">
    <property type="term" value="F:histidine phosphotransfer kinase activity"/>
    <property type="evidence" value="ECO:0007669"/>
    <property type="project" value="TreeGrafter"/>
</dbReference>
<evidence type="ECO:0000256" key="1">
    <source>
        <dbReference type="ARBA" id="ARBA00000085"/>
    </source>
</evidence>
<dbReference type="InterPro" id="IPR036097">
    <property type="entry name" value="HisK_dim/P_sf"/>
</dbReference>
<evidence type="ECO:0000256" key="4">
    <source>
        <dbReference type="ARBA" id="ARBA00012438"/>
    </source>
</evidence>
<evidence type="ECO:0000259" key="19">
    <source>
        <dbReference type="PROSITE" id="PS50110"/>
    </source>
</evidence>
<dbReference type="Gene3D" id="3.30.565.10">
    <property type="entry name" value="Histidine kinase-like ATPase, C-terminal domain"/>
    <property type="match status" value="2"/>
</dbReference>
<dbReference type="SMART" id="SM00448">
    <property type="entry name" value="REC"/>
    <property type="match status" value="1"/>
</dbReference>
<feature type="transmembrane region" description="Helical" evidence="17">
    <location>
        <begin position="223"/>
        <end position="249"/>
    </location>
</feature>
<dbReference type="CDD" id="cd16922">
    <property type="entry name" value="HATPase_EvgS-ArcB-TorS-like"/>
    <property type="match status" value="1"/>
</dbReference>
<dbReference type="PROSITE" id="PS50109">
    <property type="entry name" value="HIS_KIN"/>
    <property type="match status" value="2"/>
</dbReference>
<evidence type="ECO:0000256" key="2">
    <source>
        <dbReference type="ARBA" id="ARBA00004651"/>
    </source>
</evidence>
<evidence type="ECO:0000256" key="11">
    <source>
        <dbReference type="ARBA" id="ARBA00023015"/>
    </source>
</evidence>
<dbReference type="STRING" id="1612202.SAMN05421734_10129"/>
<evidence type="ECO:0000256" key="17">
    <source>
        <dbReference type="SAM" id="Phobius"/>
    </source>
</evidence>
<feature type="coiled-coil region" evidence="16">
    <location>
        <begin position="804"/>
        <end position="838"/>
    </location>
</feature>
<keyword evidence="9" id="KW-0067">ATP-binding</keyword>
<evidence type="ECO:0000313" key="21">
    <source>
        <dbReference type="Proteomes" id="UP000242949"/>
    </source>
</evidence>
<dbReference type="PROSITE" id="PS50110">
    <property type="entry name" value="RESPONSE_REGULATORY"/>
    <property type="match status" value="1"/>
</dbReference>
<feature type="transmembrane region" description="Helical" evidence="17">
    <location>
        <begin position="261"/>
        <end position="279"/>
    </location>
</feature>
<evidence type="ECO:0000256" key="15">
    <source>
        <dbReference type="PROSITE-ProRule" id="PRU00169"/>
    </source>
</evidence>
<dbReference type="InterPro" id="IPR003661">
    <property type="entry name" value="HisK_dim/P_dom"/>
</dbReference>
<sequence length="1085" mass="123324">MVIKQIYRITILFGMITFITLITAPNIHSQRNEPIILDDETSMIDLYTGSDLLKDRDGAFSIDDVTTGNLSEAFMPADDIEQQTGFFDTSTWVRFEVDNQSSQQEWILEFAFPLIYDLQLFVEENDEMVLLHHTGSDFPHHQREIDHRHFIFELSIQPGESKTYYAVAAGGGDLHPPINIWDHDAFVEKSQNEFTLLGIFYGAIFVMILYNLFVFFSLRMKSYLYYVLVITCTLFAKMSINGIAFQYIWPNAPAWNRTATPFWVGLACIFILIFTNVFLDAENYLPTFKKVYAPLIVLNSLIIISIPFSQYLSLYFMVIGSFFTFITVLSTSLLCLKRGARQARFYVVGWFIFLTGVFITILERLVVLPYSIFTEYAGQIAITMEVVLLSFALADNINIMREEKAIAEKKAQESQQLALDNLKKTDKLKDEFLAITSHELRTPLYGIIGIAESLDEGISGELSPDMKKQLSLIISSGHRLMDLVNEILDFSELKYNALKLQLKPVSINGVVDIVIALSRPLLKEKPIHINNDIHEQLPAVRADEYRLQQIFYNLVNNAIKYTDEGTITLSATVDKHDLTVFISDTGQGISDDELETIFHPFKQGDASTTRKMGGLGIGLNITKDLVTLHDGHLDVQSDRGEGTTISISLPLFKQATEPIEETNTFKEHHVMEEPELIDIEHGSSEKKARILIVDDEVVNLQVLTNQLTLNGYDVLSAYKGEDALRMINEQNIDLVILDIMMPDMSGFEVSQTIRESYSLMDLPILMLTAKNQLDDKFLSFEAGANDYLAKPCNKQELLSRVKTLIQTKKLNQDLIMLNQELEERVKARTKELQFVNDDLKITNEKLIKMADSRRQLLANIAHELGSPTTIIHNYVQSIQKGLVTIDDQRYQTLVFDKLNVLNRLINDLFDLSKLEAGKSDLTIQDIRLDEWIKQLYNESQMTVELENRVYQKANIPLSFKNYYIQIDIERMDQLFSNLISNAIKSTNEGSGRIGLKAKLLSDQQVTINVCDDGEGISEDILPNIFDRFYEGSTRESSRRQNGTGLGLAIVKQIVKSHYGEISVESEKHVGTCFSITLPITKKSVK</sequence>
<dbReference type="CDD" id="cd00075">
    <property type="entry name" value="HATPase"/>
    <property type="match status" value="1"/>
</dbReference>
<dbReference type="InterPro" id="IPR004358">
    <property type="entry name" value="Sig_transdc_His_kin-like_C"/>
</dbReference>
<keyword evidence="17" id="KW-0812">Transmembrane</keyword>
<evidence type="ECO:0000256" key="5">
    <source>
        <dbReference type="ARBA" id="ARBA00022553"/>
    </source>
</evidence>
<feature type="domain" description="Response regulatory" evidence="19">
    <location>
        <begin position="689"/>
        <end position="805"/>
    </location>
</feature>
<evidence type="ECO:0000256" key="7">
    <source>
        <dbReference type="ARBA" id="ARBA00022741"/>
    </source>
</evidence>
<dbReference type="PANTHER" id="PTHR43047:SF72">
    <property type="entry name" value="OSMOSENSING HISTIDINE PROTEIN KINASE SLN1"/>
    <property type="match status" value="1"/>
</dbReference>
<evidence type="ECO:0000256" key="10">
    <source>
        <dbReference type="ARBA" id="ARBA00023012"/>
    </source>
</evidence>
<dbReference type="FunFam" id="3.30.565.10:FF:000010">
    <property type="entry name" value="Sensor histidine kinase RcsC"/>
    <property type="match status" value="1"/>
</dbReference>
<dbReference type="InterPro" id="IPR036890">
    <property type="entry name" value="HATPase_C_sf"/>
</dbReference>
<dbReference type="Pfam" id="PF02518">
    <property type="entry name" value="HATPase_c"/>
    <property type="match status" value="2"/>
</dbReference>